<feature type="transmembrane region" description="Helical" evidence="1">
    <location>
        <begin position="21"/>
        <end position="39"/>
    </location>
</feature>
<keyword evidence="1" id="KW-1133">Transmembrane helix</keyword>
<name>A0A157T3B1_SACSO</name>
<feature type="transmembrane region" description="Helical" evidence="1">
    <location>
        <begin position="163"/>
        <end position="183"/>
    </location>
</feature>
<reference evidence="3" key="1">
    <citation type="submission" date="2016-04" db="EMBL/GenBank/DDBJ databases">
        <authorList>
            <person name="Shah S.A."/>
            <person name="Garrett R.A."/>
        </authorList>
    </citation>
    <scope>NUCLEOTIDE SEQUENCE [LARGE SCALE GENOMIC DNA]</scope>
    <source>
        <strain evidence="3">ATCC 35091 / DSM 1616 / JCM 8930 / NBRC 15331 / P1</strain>
    </source>
</reference>
<proteinExistence type="predicted"/>
<protein>
    <submittedName>
        <fullName evidence="2">Uncharacterized protein</fullName>
    </submittedName>
</protein>
<evidence type="ECO:0000256" key="1">
    <source>
        <dbReference type="SAM" id="Phobius"/>
    </source>
</evidence>
<organism evidence="2 3">
    <name type="scientific">Saccharolobus solfataricus</name>
    <name type="common">Sulfolobus solfataricus</name>
    <dbReference type="NCBI Taxonomy" id="2287"/>
    <lineage>
        <taxon>Archaea</taxon>
        <taxon>Thermoproteota</taxon>
        <taxon>Thermoprotei</taxon>
        <taxon>Sulfolobales</taxon>
        <taxon>Sulfolobaceae</taxon>
        <taxon>Saccharolobus</taxon>
    </lineage>
</organism>
<dbReference type="Proteomes" id="UP000076770">
    <property type="component" value="Chromosome i"/>
</dbReference>
<evidence type="ECO:0000313" key="2">
    <source>
        <dbReference type="EMBL" id="SAI85842.1"/>
    </source>
</evidence>
<sequence length="193" mass="21222">MFIWIRVKNFSKVRKIVLKKFHLFSPLFQLVTIALTVTVSPLESINVSEIVEPTRPLNVVLMLPIEIVIVYVFTPALMVVIPDTLPEFPFISTPVTCVDAPVFFKVTVRVKVLALNVAVPTCVTVPCPVNAPNSPKANPTTTKAIITDAITNINAVTAPDNPLAFFLLLAISIPNTLYIIVLYKSFFITVSVS</sequence>
<accession>A0A157T3B1</accession>
<gene>
    <name evidence="2" type="ORF">SSOP1_2288</name>
</gene>
<keyword evidence="1" id="KW-0472">Membrane</keyword>
<evidence type="ECO:0000313" key="3">
    <source>
        <dbReference type="Proteomes" id="UP000076770"/>
    </source>
</evidence>
<dbReference type="EMBL" id="LT549890">
    <property type="protein sequence ID" value="SAI85842.1"/>
    <property type="molecule type" value="Genomic_DNA"/>
</dbReference>
<dbReference type="PATRIC" id="fig|2287.9.peg.2408"/>
<feature type="transmembrane region" description="Helical" evidence="1">
    <location>
        <begin position="59"/>
        <end position="81"/>
    </location>
</feature>
<dbReference type="AlphaFoldDB" id="A0A157T3B1"/>
<keyword evidence="1" id="KW-0812">Transmembrane</keyword>